<sequence>MQSSFTRVLSSALVFSTHPPVSVSGTDTTKAPPAAFLGSLGLTGSSVAEAVDSHHISRITHSPFDRMNDPYMLEPSIPALGLSALLRPRWLLRSCRSAGILTCFPSPTP</sequence>
<reference evidence="1" key="1">
    <citation type="submission" date="2019-06" db="EMBL/GenBank/DDBJ databases">
        <authorList>
            <person name="Zheng W."/>
        </authorList>
    </citation>
    <scope>NUCLEOTIDE SEQUENCE</scope>
    <source>
        <strain evidence="1">QDHG01</strain>
    </source>
</reference>
<protein>
    <submittedName>
        <fullName evidence="1">Uncharacterized protein</fullName>
    </submittedName>
</protein>
<evidence type="ECO:0000313" key="1">
    <source>
        <dbReference type="EMBL" id="TNV71299.1"/>
    </source>
</evidence>
<accession>A0A8J8SUN3</accession>
<name>A0A8J8SUN3_HALGN</name>
<keyword evidence="2" id="KW-1185">Reference proteome</keyword>
<proteinExistence type="predicted"/>
<gene>
    <name evidence="1" type="ORF">FGO68_gene13478</name>
</gene>
<organism evidence="1 2">
    <name type="scientific">Halteria grandinella</name>
    <dbReference type="NCBI Taxonomy" id="5974"/>
    <lineage>
        <taxon>Eukaryota</taxon>
        <taxon>Sar</taxon>
        <taxon>Alveolata</taxon>
        <taxon>Ciliophora</taxon>
        <taxon>Intramacronucleata</taxon>
        <taxon>Spirotrichea</taxon>
        <taxon>Stichotrichia</taxon>
        <taxon>Sporadotrichida</taxon>
        <taxon>Halteriidae</taxon>
        <taxon>Halteria</taxon>
    </lineage>
</organism>
<dbReference type="Proteomes" id="UP000785679">
    <property type="component" value="Unassembled WGS sequence"/>
</dbReference>
<dbReference type="AlphaFoldDB" id="A0A8J8SUN3"/>
<evidence type="ECO:0000313" key="2">
    <source>
        <dbReference type="Proteomes" id="UP000785679"/>
    </source>
</evidence>
<comment type="caution">
    <text evidence="1">The sequence shown here is derived from an EMBL/GenBank/DDBJ whole genome shotgun (WGS) entry which is preliminary data.</text>
</comment>
<dbReference type="EMBL" id="RRYP01030021">
    <property type="protein sequence ID" value="TNV71299.1"/>
    <property type="molecule type" value="Genomic_DNA"/>
</dbReference>